<dbReference type="AlphaFoldDB" id="A0A381PZJ7"/>
<reference evidence="2" key="1">
    <citation type="submission" date="2018-05" db="EMBL/GenBank/DDBJ databases">
        <authorList>
            <person name="Lanie J.A."/>
            <person name="Ng W.-L."/>
            <person name="Kazmierczak K.M."/>
            <person name="Andrzejewski T.M."/>
            <person name="Davidsen T.M."/>
            <person name="Wayne K.J."/>
            <person name="Tettelin H."/>
            <person name="Glass J.I."/>
            <person name="Rusch D."/>
            <person name="Podicherti R."/>
            <person name="Tsui H.-C.T."/>
            <person name="Winkler M.E."/>
        </authorList>
    </citation>
    <scope>NUCLEOTIDE SEQUENCE</scope>
</reference>
<organism evidence="2">
    <name type="scientific">marine metagenome</name>
    <dbReference type="NCBI Taxonomy" id="408172"/>
    <lineage>
        <taxon>unclassified sequences</taxon>
        <taxon>metagenomes</taxon>
        <taxon>ecological metagenomes</taxon>
    </lineage>
</organism>
<feature type="domain" description="UGSC-like" evidence="1">
    <location>
        <begin position="9"/>
        <end position="99"/>
    </location>
</feature>
<evidence type="ECO:0000259" key="1">
    <source>
        <dbReference type="Pfam" id="PF24696"/>
    </source>
</evidence>
<gene>
    <name evidence="2" type="ORF">METZ01_LOCUS25134</name>
</gene>
<proteinExistence type="predicted"/>
<name>A0A381PZJ7_9ZZZZ</name>
<protein>
    <recommendedName>
        <fullName evidence="1">UGSC-like domain-containing protein</fullName>
    </recommendedName>
</protein>
<sequence>MAQATGTIEILDPTAEDVPEELGLSDSLPDLKGKVVGLLENRKYHADAFLGELKEVLLKEYGAAKVVYATKFTYSAPCADDTIQSLSDECDVVIHAIAD</sequence>
<dbReference type="InterPro" id="IPR057767">
    <property type="entry name" value="UGSC-like_dom"/>
</dbReference>
<dbReference type="Pfam" id="PF24696">
    <property type="entry name" value="UGSC"/>
    <property type="match status" value="1"/>
</dbReference>
<dbReference type="EMBL" id="UINC01001149">
    <property type="protein sequence ID" value="SUZ72280.1"/>
    <property type="molecule type" value="Genomic_DNA"/>
</dbReference>
<accession>A0A381PZJ7</accession>
<evidence type="ECO:0000313" key="2">
    <source>
        <dbReference type="EMBL" id="SUZ72280.1"/>
    </source>
</evidence>